<dbReference type="GO" id="GO:0016491">
    <property type="term" value="F:oxidoreductase activity"/>
    <property type="evidence" value="ECO:0007669"/>
    <property type="project" value="UniProtKB-KW"/>
</dbReference>
<organism evidence="11 12">
    <name type="scientific">Terasakiispira papahanaumokuakeensis</name>
    <dbReference type="NCBI Taxonomy" id="197479"/>
    <lineage>
        <taxon>Bacteria</taxon>
        <taxon>Pseudomonadati</taxon>
        <taxon>Pseudomonadota</taxon>
        <taxon>Gammaproteobacteria</taxon>
        <taxon>Oceanospirillales</taxon>
        <taxon>Terasakiispira</taxon>
    </lineage>
</organism>
<evidence type="ECO:0000313" key="11">
    <source>
        <dbReference type="EMBL" id="ODC04948.1"/>
    </source>
</evidence>
<dbReference type="AlphaFoldDB" id="A0A1E2VD55"/>
<gene>
    <name evidence="11" type="ORF">BFW38_16820</name>
</gene>
<dbReference type="Proteomes" id="UP000094291">
    <property type="component" value="Unassembled WGS sequence"/>
</dbReference>
<comment type="cofactor">
    <cofactor evidence="1">
        <name>FAD</name>
        <dbReference type="ChEBI" id="CHEBI:57692"/>
    </cofactor>
</comment>
<proteinExistence type="inferred from homology"/>
<sequence length="397" mass="42474">MSQTDSSASQAPLVIVGSGLAGYHVAREVRQRDAERPIMLVTQDSGDFYSKPLLSTAVAKQQTPEVLVQKTAGEMAAELNLIVRTSTRVESIDRVQRTLVIGHERQPWSQLVLATGAEPIRLPLAGSESVLLHSVNDLDDYRCFRNKLKPGDRVAVLGAGLVGVEFAHDLSQGGYPVDLVAPEAHLLPRLIPAPVAAPLEQALAEQGVRFHLGYSAEDAQATANGVTLGLCRGGGELNVQHLLGATGLKPRIRLAQAAGLHCERGICVDRQLRTSDPDIFALGDCAEIEGLNLMYVQPLMASARILAQVLTAMSSDVDESPSLHLQALPILVKTAICPIVAALPPAGVDGRWHFETLEQGVIGCYTDTRDTLQGFALSGQAVRKKAQLTRQLPPLLA</sequence>
<keyword evidence="7" id="KW-0560">Oxidoreductase</keyword>
<keyword evidence="5" id="KW-0285">Flavoprotein</keyword>
<evidence type="ECO:0000256" key="5">
    <source>
        <dbReference type="ARBA" id="ARBA00022630"/>
    </source>
</evidence>
<feature type="domain" description="Rubredoxin binding" evidence="10">
    <location>
        <begin position="323"/>
        <end position="392"/>
    </location>
</feature>
<dbReference type="Pfam" id="PF07992">
    <property type="entry name" value="Pyr_redox_2"/>
    <property type="match status" value="1"/>
</dbReference>
<reference evidence="11 12" key="1">
    <citation type="submission" date="2016-08" db="EMBL/GenBank/DDBJ databases">
        <authorList>
            <person name="Seilhamer J.J."/>
        </authorList>
    </citation>
    <scope>NUCLEOTIDE SEQUENCE [LARGE SCALE GENOMIC DNA]</scope>
    <source>
        <strain evidence="11 12">PH27A</strain>
    </source>
</reference>
<protein>
    <recommendedName>
        <fullName evidence="13">Pyridine nucleotide-disulfide oxidoreductase</fullName>
    </recommendedName>
</protein>
<dbReference type="InterPro" id="IPR041364">
    <property type="entry name" value="Rbx-bd"/>
</dbReference>
<evidence type="ECO:0000259" key="9">
    <source>
        <dbReference type="Pfam" id="PF07992"/>
    </source>
</evidence>
<dbReference type="PRINTS" id="PR00411">
    <property type="entry name" value="PNDRDTASEI"/>
</dbReference>
<keyword evidence="8" id="KW-0520">NAD</keyword>
<dbReference type="PRINTS" id="PR00368">
    <property type="entry name" value="FADPNR"/>
</dbReference>
<keyword evidence="6" id="KW-0274">FAD</keyword>
<dbReference type="GO" id="GO:0005737">
    <property type="term" value="C:cytoplasm"/>
    <property type="evidence" value="ECO:0007669"/>
    <property type="project" value="UniProtKB-SubCell"/>
</dbReference>
<dbReference type="EMBL" id="MDTQ01000001">
    <property type="protein sequence ID" value="ODC04948.1"/>
    <property type="molecule type" value="Genomic_DNA"/>
</dbReference>
<evidence type="ECO:0000256" key="6">
    <source>
        <dbReference type="ARBA" id="ARBA00022827"/>
    </source>
</evidence>
<dbReference type="InterPro" id="IPR023753">
    <property type="entry name" value="FAD/NAD-binding_dom"/>
</dbReference>
<feature type="domain" description="FAD/NAD(P)-binding" evidence="9">
    <location>
        <begin position="13"/>
        <end position="294"/>
    </location>
</feature>
<dbReference type="SUPFAM" id="SSF51905">
    <property type="entry name" value="FAD/NAD(P)-binding domain"/>
    <property type="match status" value="1"/>
</dbReference>
<evidence type="ECO:0000256" key="1">
    <source>
        <dbReference type="ARBA" id="ARBA00001974"/>
    </source>
</evidence>
<evidence type="ECO:0000256" key="3">
    <source>
        <dbReference type="ARBA" id="ARBA00006442"/>
    </source>
</evidence>
<comment type="subcellular location">
    <subcellularLocation>
        <location evidence="2">Cytoplasm</location>
    </subcellularLocation>
</comment>
<comment type="similarity">
    <text evidence="3">Belongs to the FAD-dependent oxidoreductase family.</text>
</comment>
<evidence type="ECO:0000256" key="4">
    <source>
        <dbReference type="ARBA" id="ARBA00022490"/>
    </source>
</evidence>
<dbReference type="Gene3D" id="3.30.390.120">
    <property type="match status" value="1"/>
</dbReference>
<dbReference type="RefSeq" id="WP_068999965.1">
    <property type="nucleotide sequence ID" value="NZ_MDTQ01000001.1"/>
</dbReference>
<name>A0A1E2VD55_9GAMM</name>
<evidence type="ECO:0000256" key="2">
    <source>
        <dbReference type="ARBA" id="ARBA00004496"/>
    </source>
</evidence>
<keyword evidence="4" id="KW-0963">Cytoplasm</keyword>
<evidence type="ECO:0000313" key="12">
    <source>
        <dbReference type="Proteomes" id="UP000094291"/>
    </source>
</evidence>
<dbReference type="PANTHER" id="PTHR43429:SF3">
    <property type="entry name" value="NITRITE REDUCTASE [NAD(P)H]"/>
    <property type="match status" value="1"/>
</dbReference>
<dbReference type="PANTHER" id="PTHR43429">
    <property type="entry name" value="PYRIDINE NUCLEOTIDE-DISULFIDE OXIDOREDUCTASE DOMAIN-CONTAINING"/>
    <property type="match status" value="1"/>
</dbReference>
<dbReference type="Gene3D" id="3.50.50.60">
    <property type="entry name" value="FAD/NAD(P)-binding domain"/>
    <property type="match status" value="2"/>
</dbReference>
<dbReference type="STRING" id="197479.BFW38_16820"/>
<accession>A0A1E2VD55</accession>
<keyword evidence="12" id="KW-1185">Reference proteome</keyword>
<dbReference type="InterPro" id="IPR036188">
    <property type="entry name" value="FAD/NAD-bd_sf"/>
</dbReference>
<comment type="caution">
    <text evidence="11">The sequence shown here is derived from an EMBL/GenBank/DDBJ whole genome shotgun (WGS) entry which is preliminary data.</text>
</comment>
<evidence type="ECO:0000259" key="10">
    <source>
        <dbReference type="Pfam" id="PF18113"/>
    </source>
</evidence>
<evidence type="ECO:0008006" key="13">
    <source>
        <dbReference type="Google" id="ProtNLM"/>
    </source>
</evidence>
<evidence type="ECO:0000256" key="8">
    <source>
        <dbReference type="ARBA" id="ARBA00023027"/>
    </source>
</evidence>
<dbReference type="Pfam" id="PF18113">
    <property type="entry name" value="Rbx_binding"/>
    <property type="match status" value="1"/>
</dbReference>
<evidence type="ECO:0000256" key="7">
    <source>
        <dbReference type="ARBA" id="ARBA00023002"/>
    </source>
</evidence>
<dbReference type="InterPro" id="IPR050260">
    <property type="entry name" value="FAD-bd_OxRdtase"/>
</dbReference>